<dbReference type="FunFam" id="3.40.1080.10:FF:000004">
    <property type="entry name" value="Acetyl-CoA hydrolase"/>
    <property type="match status" value="1"/>
</dbReference>
<dbReference type="Pfam" id="PF13336">
    <property type="entry name" value="AcetylCoA_hyd_C"/>
    <property type="match status" value="1"/>
</dbReference>
<evidence type="ECO:0000259" key="5">
    <source>
        <dbReference type="Pfam" id="PF13336"/>
    </source>
</evidence>
<dbReference type="InterPro" id="IPR017821">
    <property type="entry name" value="Succinate_CoA_transferase"/>
</dbReference>
<dbReference type="EC" id="2.8.3.18" evidence="6"/>
<dbReference type="InterPro" id="IPR003702">
    <property type="entry name" value="ActCoA_hydro_N"/>
</dbReference>
<evidence type="ECO:0000256" key="2">
    <source>
        <dbReference type="PIRSR" id="PIRSR617821-1"/>
    </source>
</evidence>
<organism evidence="6 7">
    <name type="scientific">Chelatococcus caeni</name>
    <dbReference type="NCBI Taxonomy" id="1348468"/>
    <lineage>
        <taxon>Bacteria</taxon>
        <taxon>Pseudomonadati</taxon>
        <taxon>Pseudomonadota</taxon>
        <taxon>Alphaproteobacteria</taxon>
        <taxon>Hyphomicrobiales</taxon>
        <taxon>Chelatococcaceae</taxon>
        <taxon>Chelatococcus</taxon>
    </lineage>
</organism>
<evidence type="ECO:0000259" key="4">
    <source>
        <dbReference type="Pfam" id="PF02550"/>
    </source>
</evidence>
<dbReference type="SUPFAM" id="SSF100950">
    <property type="entry name" value="NagB/RpiA/CoA transferase-like"/>
    <property type="match status" value="2"/>
</dbReference>
<comment type="similarity">
    <text evidence="1">Belongs to the acetyl-CoA hydrolase/transferase family.</text>
</comment>
<keyword evidence="6" id="KW-0808">Transferase</keyword>
<dbReference type="Proteomes" id="UP000577362">
    <property type="component" value="Unassembled WGS sequence"/>
</dbReference>
<dbReference type="Pfam" id="PF02550">
    <property type="entry name" value="AcetylCoA_hydro"/>
    <property type="match status" value="1"/>
</dbReference>
<dbReference type="GO" id="GO:0008775">
    <property type="term" value="F:acetate CoA-transferase activity"/>
    <property type="evidence" value="ECO:0007669"/>
    <property type="project" value="InterPro"/>
</dbReference>
<dbReference type="InterPro" id="IPR037171">
    <property type="entry name" value="NagB/RpiA_transferase-like"/>
</dbReference>
<feature type="active site" description="5-glutamyl coenzyme A thioester intermediate" evidence="2">
    <location>
        <position position="288"/>
    </location>
</feature>
<protein>
    <submittedName>
        <fullName evidence="6">Succinyl-CoA:acetate CoA-transferase</fullName>
        <ecNumber evidence="6">2.8.3.18</ecNumber>
    </submittedName>
</protein>
<dbReference type="Gene3D" id="3.40.1080.20">
    <property type="entry name" value="Acetyl-CoA hydrolase/transferase C-terminal domain"/>
    <property type="match status" value="1"/>
</dbReference>
<dbReference type="InterPro" id="IPR026888">
    <property type="entry name" value="AcetylCoA_hyd_C"/>
</dbReference>
<evidence type="ECO:0000256" key="3">
    <source>
        <dbReference type="PIRSR" id="PIRSR617821-2"/>
    </source>
</evidence>
<feature type="domain" description="Acetyl-CoA hydrolase/transferase N-terminal" evidence="4">
    <location>
        <begin position="9"/>
        <end position="215"/>
    </location>
</feature>
<dbReference type="Gene3D" id="3.30.750.70">
    <property type="entry name" value="4-hydroxybutyrate coenzyme like domains"/>
    <property type="match status" value="1"/>
</dbReference>
<reference evidence="6 7" key="1">
    <citation type="submission" date="2020-08" db="EMBL/GenBank/DDBJ databases">
        <title>Genomic Encyclopedia of Type Strains, Phase IV (KMG-IV): sequencing the most valuable type-strain genomes for metagenomic binning, comparative biology and taxonomic classification.</title>
        <authorList>
            <person name="Goeker M."/>
        </authorList>
    </citation>
    <scope>NUCLEOTIDE SEQUENCE [LARGE SCALE GENOMIC DNA]</scope>
    <source>
        <strain evidence="6 7">DSM 103737</strain>
    </source>
</reference>
<sequence>MHQDRVRRSDLRDLVVSAEEAARLIKDGMTVGMSGFTRAGEAKAVPMALAERARTEPLKITLITGASLGNDLDKTLAEAHVLARRLPFQSDPALRKAINNGEVMFIDQHLSETVELLRSRQMGPVDIAVIEAVAITEEGGIVPTTSVGNSASFAILAEKVIVEINLSQPAALEGLHDIYIPTHRPAREPIPIVAPQSRIGLPFIPVDPGKIAAIVITTKLDSSSSVLPPDAETRAIAGHLTEFFLHEVKKGRLTERLQPLQAGIGTIANAVLHGLIDTPFHNLTMYSEVLQDSTFDLFDAGKLDFASGSSITLSAAKYQVVLPELPRYKQRLILRPQEISNHPEVVRRLGIIGINTALEFDIYGNINSTHVGGTHMMNGIGGSGDFARNAYLSVFVTKSTAKDGFVSSVVPMVSHVDHTEHDVDLVVTEIGLADLRGLAPRERARLIIANCAHPAYRDALSDYYRRALARGGHTPHVIEEALSWHAKLRECGSMQSEPASVSAQSLAG</sequence>
<dbReference type="FunFam" id="3.30.750.70:FF:000002">
    <property type="entry name" value="Acetyl-CoA hydrolase Ach1"/>
    <property type="match status" value="1"/>
</dbReference>
<dbReference type="Gene3D" id="3.40.1080.10">
    <property type="entry name" value="Glutaconate Coenzyme A-transferase"/>
    <property type="match status" value="1"/>
</dbReference>
<dbReference type="GO" id="GO:0006083">
    <property type="term" value="P:acetate metabolic process"/>
    <property type="evidence" value="ECO:0007669"/>
    <property type="project" value="InterPro"/>
</dbReference>
<feature type="domain" description="Acetyl-CoA hydrolase/transferase C-terminal" evidence="5">
    <location>
        <begin position="329"/>
        <end position="463"/>
    </location>
</feature>
<keyword evidence="7" id="KW-1185">Reference proteome</keyword>
<evidence type="ECO:0000313" key="7">
    <source>
        <dbReference type="Proteomes" id="UP000577362"/>
    </source>
</evidence>
<gene>
    <name evidence="6" type="ORF">GGR16_005223</name>
</gene>
<evidence type="ECO:0000256" key="1">
    <source>
        <dbReference type="ARBA" id="ARBA00009632"/>
    </source>
</evidence>
<feature type="binding site" evidence="3">
    <location>
        <position position="378"/>
    </location>
    <ligand>
        <name>CoA</name>
        <dbReference type="ChEBI" id="CHEBI:57287"/>
    </ligand>
</feature>
<dbReference type="GO" id="GO:0003986">
    <property type="term" value="F:acetyl-CoA hydrolase activity"/>
    <property type="evidence" value="ECO:0007669"/>
    <property type="project" value="TreeGrafter"/>
</dbReference>
<dbReference type="InterPro" id="IPR046433">
    <property type="entry name" value="ActCoA_hydro"/>
</dbReference>
<dbReference type="InterPro" id="IPR038460">
    <property type="entry name" value="AcetylCoA_hyd_C_sf"/>
</dbReference>
<feature type="binding site" evidence="3">
    <location>
        <position position="382"/>
    </location>
    <ligand>
        <name>CoA</name>
        <dbReference type="ChEBI" id="CHEBI:57287"/>
    </ligand>
</feature>
<dbReference type="PANTHER" id="PTHR43609">
    <property type="entry name" value="ACETYL-COA HYDROLASE"/>
    <property type="match status" value="1"/>
</dbReference>
<comment type="caution">
    <text evidence="6">The sequence shown here is derived from an EMBL/GenBank/DDBJ whole genome shotgun (WGS) entry which is preliminary data.</text>
</comment>
<dbReference type="RefSeq" id="WP_183319065.1">
    <property type="nucleotide sequence ID" value="NZ_JACIEN010000013.1"/>
</dbReference>
<proteinExistence type="inferred from homology"/>
<dbReference type="EMBL" id="JACIEN010000013">
    <property type="protein sequence ID" value="MBB4020158.1"/>
    <property type="molecule type" value="Genomic_DNA"/>
</dbReference>
<dbReference type="NCBIfam" id="TIGR03458">
    <property type="entry name" value="YgfH_subfam"/>
    <property type="match status" value="1"/>
</dbReference>
<dbReference type="FunFam" id="3.40.1080.20:FF:000001">
    <property type="entry name" value="Acetyl-CoA hydrolase Ach1"/>
    <property type="match status" value="1"/>
</dbReference>
<evidence type="ECO:0000313" key="6">
    <source>
        <dbReference type="EMBL" id="MBB4020158.1"/>
    </source>
</evidence>
<feature type="binding site" evidence="3">
    <location>
        <position position="402"/>
    </location>
    <ligand>
        <name>CoA</name>
        <dbReference type="ChEBI" id="CHEBI:57287"/>
    </ligand>
</feature>
<accession>A0A840C9B6</accession>
<dbReference type="AlphaFoldDB" id="A0A840C9B6"/>
<dbReference type="GO" id="GO:0006084">
    <property type="term" value="P:acetyl-CoA metabolic process"/>
    <property type="evidence" value="ECO:0007669"/>
    <property type="project" value="InterPro"/>
</dbReference>
<name>A0A840C9B6_9HYPH</name>
<dbReference type="PANTHER" id="PTHR43609:SF1">
    <property type="entry name" value="ACETYL-COA HYDROLASE"/>
    <property type="match status" value="1"/>
</dbReference>